<dbReference type="EMBL" id="CACRTG010000046">
    <property type="protein sequence ID" value="VYT39834.1"/>
    <property type="molecule type" value="Genomic_DNA"/>
</dbReference>
<proteinExistence type="predicted"/>
<accession>A0A6N2WAX1</accession>
<keyword evidence="1" id="KW-1133">Transmembrane helix</keyword>
<evidence type="ECO:0000259" key="2">
    <source>
        <dbReference type="Pfam" id="PF12010"/>
    </source>
</evidence>
<organism evidence="3">
    <name type="scientific">[Clostridium] nexile</name>
    <dbReference type="NCBI Taxonomy" id="29361"/>
    <lineage>
        <taxon>Bacteria</taxon>
        <taxon>Bacillati</taxon>
        <taxon>Bacillota</taxon>
        <taxon>Clostridia</taxon>
        <taxon>Lachnospirales</taxon>
        <taxon>Lachnospiraceae</taxon>
        <taxon>Tyzzerella</taxon>
    </lineage>
</organism>
<feature type="domain" description="DUF3502" evidence="2">
    <location>
        <begin position="389"/>
        <end position="454"/>
    </location>
</feature>
<reference evidence="3" key="1">
    <citation type="submission" date="2019-11" db="EMBL/GenBank/DDBJ databases">
        <authorList>
            <person name="Feng L."/>
        </authorList>
    </citation>
    <scope>NUCLEOTIDE SEQUENCE</scope>
    <source>
        <strain evidence="3">CnexileLFYP112</strain>
    </source>
</reference>
<dbReference type="InterPro" id="IPR022627">
    <property type="entry name" value="DUF3502"/>
</dbReference>
<feature type="transmembrane region" description="Helical" evidence="1">
    <location>
        <begin position="6"/>
        <end position="25"/>
    </location>
</feature>
<protein>
    <recommendedName>
        <fullName evidence="2">DUF3502 domain-containing protein</fullName>
    </recommendedName>
</protein>
<keyword evidence="1" id="KW-0472">Membrane</keyword>
<dbReference type="AlphaFoldDB" id="A0A6N2WAX1"/>
<gene>
    <name evidence="3" type="ORF">CNLFYP112_00887</name>
</gene>
<dbReference type="SUPFAM" id="SSF53850">
    <property type="entry name" value="Periplasmic binding protein-like II"/>
    <property type="match status" value="1"/>
</dbReference>
<keyword evidence="1" id="KW-0812">Transmembrane</keyword>
<dbReference type="Pfam" id="PF12010">
    <property type="entry name" value="DUF3502"/>
    <property type="match status" value="1"/>
</dbReference>
<dbReference type="Gene3D" id="3.40.190.10">
    <property type="entry name" value="Periplasmic binding protein-like II"/>
    <property type="match status" value="1"/>
</dbReference>
<name>A0A6N2WAX1_9FIRM</name>
<evidence type="ECO:0000256" key="1">
    <source>
        <dbReference type="SAM" id="Phobius"/>
    </source>
</evidence>
<evidence type="ECO:0000313" key="3">
    <source>
        <dbReference type="EMBL" id="VYT39834.1"/>
    </source>
</evidence>
<sequence length="458" mass="53381">MKKKQILINLLIIGIIILIAVVIFVKQSTKDKQHKKQEITWITEAVVESVKDELEKELNSLLEKKNQPYKVKFVCFPAETYEEDVERYLKENSADIIYSNVRVVGDYSNQYYNFYKKGYLADCSKIKEDKDFYDAYPEQTWKNMEINGKICGIPAYCNVGNGLYYVFNQTYLDKYQIDISQVTPQLVSVVPILREVAEKEEENSDFIPLLPYEYMIYAPEYSALLDMIQVNEKDETLEAQNILENEEIRNNVFMFNAFREEGLLKEPGEKTIENGKFLLTIMYGDDPKFIQEYFDQITEEAGKPVLSLTYKKLGKHFTSYRTGGMNSILKGDHEEEALELLKLTVTDKEISHLLKYGNENVLNVSPMLKWMFGNDSFDIEKKEDNCSEIAGFQFDGSAYKVEIDEISKIFYQYSNLFRGFSKNAEKDYENMLTELQEKGMEDILAEVNRQLKEWSLGK</sequence>